<dbReference type="Pfam" id="PF20216">
    <property type="entry name" value="DUF6576"/>
    <property type="match status" value="1"/>
</dbReference>
<dbReference type="GO" id="GO:0006508">
    <property type="term" value="P:proteolysis"/>
    <property type="evidence" value="ECO:0007669"/>
    <property type="project" value="UniProtKB-KW"/>
</dbReference>
<evidence type="ECO:0000259" key="7">
    <source>
        <dbReference type="Pfam" id="PF20216"/>
    </source>
</evidence>
<protein>
    <submittedName>
        <fullName evidence="8">Rhomboidserine protease family protein</fullName>
    </submittedName>
</protein>
<dbReference type="InterPro" id="IPR035952">
    <property type="entry name" value="Rhomboid-like_sf"/>
</dbReference>
<dbReference type="Pfam" id="PF01694">
    <property type="entry name" value="Rhomboid"/>
    <property type="match status" value="1"/>
</dbReference>
<keyword evidence="9" id="KW-1185">Reference proteome</keyword>
<keyword evidence="2 5" id="KW-0812">Transmembrane</keyword>
<feature type="transmembrane region" description="Helical" evidence="5">
    <location>
        <begin position="107"/>
        <end position="130"/>
    </location>
</feature>
<dbReference type="SUPFAM" id="SSF144091">
    <property type="entry name" value="Rhomboid-like"/>
    <property type="match status" value="1"/>
</dbReference>
<dbReference type="InterPro" id="IPR046483">
    <property type="entry name" value="DUF6576"/>
</dbReference>
<evidence type="ECO:0000256" key="2">
    <source>
        <dbReference type="ARBA" id="ARBA00022692"/>
    </source>
</evidence>
<dbReference type="InterPro" id="IPR050925">
    <property type="entry name" value="Rhomboid_protease_S54"/>
</dbReference>
<keyword evidence="4 5" id="KW-0472">Membrane</keyword>
<evidence type="ECO:0000256" key="3">
    <source>
        <dbReference type="ARBA" id="ARBA00022989"/>
    </source>
</evidence>
<dbReference type="RefSeq" id="WP_338688871.1">
    <property type="nucleotide sequence ID" value="NZ_AP024702.1"/>
</dbReference>
<evidence type="ECO:0000313" key="9">
    <source>
        <dbReference type="Proteomes" id="UP001374893"/>
    </source>
</evidence>
<dbReference type="PANTHER" id="PTHR43731">
    <property type="entry name" value="RHOMBOID PROTEASE"/>
    <property type="match status" value="1"/>
</dbReference>
<name>A0ABN6H1U9_9BACT</name>
<dbReference type="Proteomes" id="UP001374893">
    <property type="component" value="Chromosome"/>
</dbReference>
<evidence type="ECO:0000256" key="4">
    <source>
        <dbReference type="ARBA" id="ARBA00023136"/>
    </source>
</evidence>
<keyword evidence="8" id="KW-0645">Protease</keyword>
<dbReference type="EMBL" id="AP024702">
    <property type="protein sequence ID" value="BCX46937.1"/>
    <property type="molecule type" value="Genomic_DNA"/>
</dbReference>
<feature type="domain" description="Peptidase S54 rhomboid" evidence="6">
    <location>
        <begin position="66"/>
        <end position="220"/>
    </location>
</feature>
<organism evidence="8 9">
    <name type="scientific">Haloferula helveola</name>
    <dbReference type="NCBI Taxonomy" id="490095"/>
    <lineage>
        <taxon>Bacteria</taxon>
        <taxon>Pseudomonadati</taxon>
        <taxon>Verrucomicrobiota</taxon>
        <taxon>Verrucomicrobiia</taxon>
        <taxon>Verrucomicrobiales</taxon>
        <taxon>Verrucomicrobiaceae</taxon>
        <taxon>Haloferula</taxon>
    </lineage>
</organism>
<keyword evidence="3 5" id="KW-1133">Transmembrane helix</keyword>
<feature type="domain" description="DUF6576" evidence="7">
    <location>
        <begin position="263"/>
        <end position="296"/>
    </location>
</feature>
<feature type="transmembrane region" description="Helical" evidence="5">
    <location>
        <begin position="21"/>
        <end position="42"/>
    </location>
</feature>
<feature type="transmembrane region" description="Helical" evidence="5">
    <location>
        <begin position="177"/>
        <end position="195"/>
    </location>
</feature>
<evidence type="ECO:0000313" key="8">
    <source>
        <dbReference type="EMBL" id="BCX46937.1"/>
    </source>
</evidence>
<gene>
    <name evidence="8" type="ORF">HAHE_08450</name>
</gene>
<dbReference type="PANTHER" id="PTHR43731:SF26">
    <property type="entry name" value="RHOMBOID-LIKE PROTEIN 10, CHLOROPLASTIC"/>
    <property type="match status" value="1"/>
</dbReference>
<feature type="transmembrane region" description="Helical" evidence="5">
    <location>
        <begin position="136"/>
        <end position="157"/>
    </location>
</feature>
<dbReference type="InterPro" id="IPR022764">
    <property type="entry name" value="Peptidase_S54_rhomboid_dom"/>
</dbReference>
<evidence type="ECO:0000256" key="1">
    <source>
        <dbReference type="ARBA" id="ARBA00004141"/>
    </source>
</evidence>
<evidence type="ECO:0000259" key="6">
    <source>
        <dbReference type="Pfam" id="PF01694"/>
    </source>
</evidence>
<feature type="transmembrane region" description="Helical" evidence="5">
    <location>
        <begin position="76"/>
        <end position="95"/>
    </location>
</feature>
<reference evidence="8 9" key="1">
    <citation type="submission" date="2021-06" db="EMBL/GenBank/DDBJ databases">
        <title>Complete genome of Haloferula helveola possessing various polysaccharide degrading enzymes.</title>
        <authorList>
            <person name="Takami H."/>
            <person name="Huang C."/>
            <person name="Hamasaki K."/>
        </authorList>
    </citation>
    <scope>NUCLEOTIDE SEQUENCE [LARGE SCALE GENOMIC DNA]</scope>
    <source>
        <strain evidence="8 9">CN-1</strain>
    </source>
</reference>
<evidence type="ECO:0000256" key="5">
    <source>
        <dbReference type="SAM" id="Phobius"/>
    </source>
</evidence>
<dbReference type="GO" id="GO:0008233">
    <property type="term" value="F:peptidase activity"/>
    <property type="evidence" value="ECO:0007669"/>
    <property type="project" value="UniProtKB-KW"/>
</dbReference>
<accession>A0ABN6H1U9</accession>
<dbReference type="Gene3D" id="1.20.1540.10">
    <property type="entry name" value="Rhomboid-like"/>
    <property type="match status" value="1"/>
</dbReference>
<comment type="subcellular location">
    <subcellularLocation>
        <location evidence="1">Membrane</location>
        <topology evidence="1">Multi-pass membrane protein</topology>
    </subcellularLocation>
</comment>
<proteinExistence type="predicted"/>
<sequence>MGINDRDYTRNDARRRAMPPMPVVTKWLLILNLGIFVLDLLMRTPTNPGGLVPFGAFRVATGIFHGHIWEFLSFQFLHASLGHVAFNCLGIFVFAPHVERWWGTRRFLAYYLLCGAAGAVFYAILLGIGLLPSATIYTPLVGASAGVFGLLFAIYQLAPAVRVRLLIPPVELTIRQLALALAGLAMLIILGGLIFPEAKIFWNSGGEAGHLGGALMGLLLMKAPQLLGKKSEIDRKVVRPKQFRRRRVQDAKVRPRTTVDLDQESEVDRILDKVRDEGVGSLTAEERRILEEMAKRK</sequence>
<keyword evidence="8" id="KW-0378">Hydrolase</keyword>